<gene>
    <name evidence="2" type="ORF">AOC03_11920</name>
    <name evidence="3" type="ORF">AOC03_11980</name>
</gene>
<keyword evidence="3" id="KW-0614">Plasmid</keyword>
<keyword evidence="4" id="KW-1185">Reference proteome</keyword>
<proteinExistence type="predicted"/>
<dbReference type="Proteomes" id="UP000059847">
    <property type="component" value="Plasmid 1"/>
</dbReference>
<geneLocation type="plasmid" evidence="3 4">
    <name>1</name>
</geneLocation>
<dbReference type="InterPro" id="IPR029080">
    <property type="entry name" value="Imm40"/>
</dbReference>
<organism evidence="3 4">
    <name type="scientific">Psychrobacter urativorans</name>
    <dbReference type="NCBI Taxonomy" id="45610"/>
    <lineage>
        <taxon>Bacteria</taxon>
        <taxon>Pseudomonadati</taxon>
        <taxon>Pseudomonadota</taxon>
        <taxon>Gammaproteobacteria</taxon>
        <taxon>Moraxellales</taxon>
        <taxon>Moraxellaceae</taxon>
        <taxon>Psychrobacter</taxon>
    </lineage>
</organism>
<dbReference type="EMBL" id="CP012707">
    <property type="protein sequence ID" value="ALF60892.1"/>
    <property type="molecule type" value="Genomic_DNA"/>
</dbReference>
<dbReference type="KEGG" id="pur:AOC03_11980"/>
<reference evidence="3 4" key="1">
    <citation type="submission" date="2015-09" db="EMBL/GenBank/DDBJ databases">
        <title>Complete genome of Psychrobacter urativorans R10.10B.</title>
        <authorList>
            <person name="See-Too W.S."/>
            <person name="Chan K.G."/>
        </authorList>
    </citation>
    <scope>NUCLEOTIDE SEQUENCE [LARGE SCALE GENOMIC DNA]</scope>
    <source>
        <strain evidence="3 4">R10.10B</strain>
        <plasmid evidence="3 4">1</plasmid>
    </source>
</reference>
<dbReference type="KEGG" id="pur:AOC03_11920"/>
<dbReference type="AlphaFoldDB" id="A0A0M4TH35"/>
<name>A0A0M4TH35_9GAMM</name>
<feature type="domain" description="Immunity protein 40" evidence="1">
    <location>
        <begin position="15"/>
        <end position="91"/>
    </location>
</feature>
<evidence type="ECO:0000313" key="4">
    <source>
        <dbReference type="Proteomes" id="UP000059847"/>
    </source>
</evidence>
<evidence type="ECO:0000259" key="1">
    <source>
        <dbReference type="Pfam" id="PF15569"/>
    </source>
</evidence>
<accession>A0A0M4TH35</accession>
<protein>
    <recommendedName>
        <fullName evidence="1">Immunity protein 40 domain-containing protein</fullName>
    </recommendedName>
</protein>
<dbReference type="Pfam" id="PF15569">
    <property type="entry name" value="Imm40"/>
    <property type="match status" value="1"/>
</dbReference>
<evidence type="ECO:0000313" key="2">
    <source>
        <dbReference type="EMBL" id="ALF60892.1"/>
    </source>
</evidence>
<sequence length="98" mass="11325">MLNRILDLCSHLGESLRGNGIDNFAFPMREVDSILELYKTNRVLILGGDIYIKTSCKNFAPFYANWFYEGNDIEDSIIKAKDYLRIFKGKDLYVCFVA</sequence>
<dbReference type="EMBL" id="CP012707">
    <property type="protein sequence ID" value="ALF60904.1"/>
    <property type="molecule type" value="Genomic_DNA"/>
</dbReference>
<evidence type="ECO:0000313" key="3">
    <source>
        <dbReference type="EMBL" id="ALF60904.1"/>
    </source>
</evidence>